<dbReference type="CDD" id="cd03221">
    <property type="entry name" value="ABCF_EF-3"/>
    <property type="match status" value="2"/>
</dbReference>
<gene>
    <name evidence="6" type="primary">ykhF</name>
    <name evidence="6" type="ORF">Hs30E_03530</name>
</gene>
<dbReference type="Gene3D" id="3.40.50.300">
    <property type="entry name" value="P-loop containing nucleotide triphosphate hydrolases"/>
    <property type="match status" value="2"/>
</dbReference>
<feature type="domain" description="ABC transporter" evidence="5">
    <location>
        <begin position="4"/>
        <end position="259"/>
    </location>
</feature>
<sequence>MILLQGNNISRTFGADVLFEKINFTIQDNSRVSLVGRNGAGKSTLLKIIADVETPSSGEMSKTKNLTLSYLAQETNFSSERTVYDEMLSVFDTLIAQEKQLRQMESQMGELSGEELASLMLRYDTLTEEFRQNKGFTYESDIKNVLNGFKFDDSFWQQTVASLSGGQKTRLALAKILLENPQFLILDEPTNHLDIETLLWLENYLKNYRGAILIVSHDRYFLDKVTTETLELSRGQLERYVGNYSKYIDLKAEKLATQAKQYDKQQKEIASLEDFVNRNLARASTTKRAQSRRKKLEKMTRLAQPTGNEKSANFAFQPAIESGNVVLTVENAAIGYGDTILSRPINLDERKYDSIAIVGPNGIGKSTLIKSIVGKTPLIQGTIKLGANVALGYYDQEQRDLTPSNSVLEELWHNHSLTPEVEIRNRLGAFLFSGDDVEKAVGMLSGGEKARLLLAKLAMQNDNFLVLDEPTNHLDIDSREVLENALIDFDGTLLFVSHDRYFINRVADKVLEISAEGSKLYLGDYDYYLEKKAEEAEIVALFSTEADKNAGEIATSDYQASKADQKWRRKLIREIAELEVKLQTFDEKIDVLHQEMIVSSEDFVKLGILQKELDTISVEKELAEEVWLEKSEELGE</sequence>
<dbReference type="InterPro" id="IPR003593">
    <property type="entry name" value="AAA+_ATPase"/>
</dbReference>
<dbReference type="FunFam" id="3.40.50.300:FF:000309">
    <property type="entry name" value="ABC transporter ATP-binding protein"/>
    <property type="match status" value="1"/>
</dbReference>
<dbReference type="PANTHER" id="PTHR42855">
    <property type="entry name" value="ABC TRANSPORTER ATP-BINDING SUBUNIT"/>
    <property type="match status" value="1"/>
</dbReference>
<evidence type="ECO:0000256" key="3">
    <source>
        <dbReference type="ARBA" id="ARBA00022840"/>
    </source>
</evidence>
<reference evidence="6 7" key="1">
    <citation type="submission" date="2020-02" db="EMBL/GenBank/DDBJ databases">
        <title>Draft genome sequence of Lactococcus sp. Hs30E4-3.</title>
        <authorList>
            <person name="Noda S."/>
            <person name="Yuki M."/>
            <person name="Ohkuma M."/>
        </authorList>
    </citation>
    <scope>NUCLEOTIDE SEQUENCE [LARGE SCALE GENOMIC DNA]</scope>
    <source>
        <strain evidence="6 7">Hs30E4-3</strain>
    </source>
</reference>
<dbReference type="InterPro" id="IPR051309">
    <property type="entry name" value="ABCF_ATPase"/>
</dbReference>
<accession>A0A6A0B8Y2</accession>
<keyword evidence="2" id="KW-0547">Nucleotide-binding</keyword>
<dbReference type="SUPFAM" id="SSF52540">
    <property type="entry name" value="P-loop containing nucleoside triphosphate hydrolases"/>
    <property type="match status" value="2"/>
</dbReference>
<evidence type="ECO:0000313" key="7">
    <source>
        <dbReference type="Proteomes" id="UP000480303"/>
    </source>
</evidence>
<evidence type="ECO:0000259" key="5">
    <source>
        <dbReference type="PROSITE" id="PS50893"/>
    </source>
</evidence>
<dbReference type="GO" id="GO:0016887">
    <property type="term" value="F:ATP hydrolysis activity"/>
    <property type="evidence" value="ECO:0007669"/>
    <property type="project" value="InterPro"/>
</dbReference>
<evidence type="ECO:0000256" key="4">
    <source>
        <dbReference type="SAM" id="Coils"/>
    </source>
</evidence>
<organism evidence="6 7">
    <name type="scientific">Pseudolactococcus hodotermopsidis</name>
    <dbReference type="NCBI Taxonomy" id="2709157"/>
    <lineage>
        <taxon>Bacteria</taxon>
        <taxon>Bacillati</taxon>
        <taxon>Bacillota</taxon>
        <taxon>Bacilli</taxon>
        <taxon>Lactobacillales</taxon>
        <taxon>Streptococcaceae</taxon>
        <taxon>Pseudolactococcus</taxon>
    </lineage>
</organism>
<dbReference type="SMART" id="SM00382">
    <property type="entry name" value="AAA"/>
    <property type="match status" value="2"/>
</dbReference>
<keyword evidence="7" id="KW-1185">Reference proteome</keyword>
<dbReference type="GO" id="GO:0005524">
    <property type="term" value="F:ATP binding"/>
    <property type="evidence" value="ECO:0007669"/>
    <property type="project" value="UniProtKB-KW"/>
</dbReference>
<proteinExistence type="predicted"/>
<dbReference type="InterPro" id="IPR017871">
    <property type="entry name" value="ABC_transporter-like_CS"/>
</dbReference>
<keyword evidence="3 6" id="KW-0067">ATP-binding</keyword>
<feature type="domain" description="ABC transporter" evidence="5">
    <location>
        <begin position="320"/>
        <end position="541"/>
    </location>
</feature>
<dbReference type="PANTHER" id="PTHR42855:SF2">
    <property type="entry name" value="DRUG RESISTANCE ABC TRANSPORTER,ATP-BINDING PROTEIN"/>
    <property type="match status" value="1"/>
</dbReference>
<keyword evidence="1" id="KW-0677">Repeat</keyword>
<dbReference type="InterPro" id="IPR003439">
    <property type="entry name" value="ABC_transporter-like_ATP-bd"/>
</dbReference>
<dbReference type="Pfam" id="PF00005">
    <property type="entry name" value="ABC_tran"/>
    <property type="match status" value="2"/>
</dbReference>
<dbReference type="FunFam" id="3.40.50.300:FF:000011">
    <property type="entry name" value="Putative ABC transporter ATP-binding component"/>
    <property type="match status" value="1"/>
</dbReference>
<dbReference type="Pfam" id="PF12848">
    <property type="entry name" value="ABC_tran_Xtn"/>
    <property type="match status" value="1"/>
</dbReference>
<protein>
    <submittedName>
        <fullName evidence="6">ABC transporter ATP-binding protein</fullName>
    </submittedName>
</protein>
<dbReference type="GO" id="GO:0003676">
    <property type="term" value="F:nucleic acid binding"/>
    <property type="evidence" value="ECO:0007669"/>
    <property type="project" value="UniProtKB-ARBA"/>
</dbReference>
<dbReference type="AlphaFoldDB" id="A0A6A0B8Y2"/>
<comment type="caution">
    <text evidence="6">The sequence shown here is derived from an EMBL/GenBank/DDBJ whole genome shotgun (WGS) entry which is preliminary data.</text>
</comment>
<dbReference type="PROSITE" id="PS50893">
    <property type="entry name" value="ABC_TRANSPORTER_2"/>
    <property type="match status" value="2"/>
</dbReference>
<feature type="coiled-coil region" evidence="4">
    <location>
        <begin position="568"/>
        <end position="595"/>
    </location>
</feature>
<dbReference type="RefSeq" id="WP_172207523.1">
    <property type="nucleotide sequence ID" value="NZ_BLLI01000005.1"/>
</dbReference>
<dbReference type="PROSITE" id="PS00211">
    <property type="entry name" value="ABC_TRANSPORTER_1"/>
    <property type="match status" value="2"/>
</dbReference>
<dbReference type="Proteomes" id="UP000480303">
    <property type="component" value="Unassembled WGS sequence"/>
</dbReference>
<dbReference type="InterPro" id="IPR027417">
    <property type="entry name" value="P-loop_NTPase"/>
</dbReference>
<evidence type="ECO:0000256" key="1">
    <source>
        <dbReference type="ARBA" id="ARBA00022737"/>
    </source>
</evidence>
<dbReference type="InterPro" id="IPR032781">
    <property type="entry name" value="ABC_tran_Xtn"/>
</dbReference>
<keyword evidence="4" id="KW-0175">Coiled coil</keyword>
<name>A0A6A0B8Y2_9LACT</name>
<dbReference type="EMBL" id="BLLI01000005">
    <property type="protein sequence ID" value="GFH41802.1"/>
    <property type="molecule type" value="Genomic_DNA"/>
</dbReference>
<evidence type="ECO:0000313" key="6">
    <source>
        <dbReference type="EMBL" id="GFH41802.1"/>
    </source>
</evidence>
<evidence type="ECO:0000256" key="2">
    <source>
        <dbReference type="ARBA" id="ARBA00022741"/>
    </source>
</evidence>